<keyword evidence="3" id="KW-1185">Reference proteome</keyword>
<feature type="compositionally biased region" description="Basic and acidic residues" evidence="1">
    <location>
        <begin position="20"/>
        <end position="34"/>
    </location>
</feature>
<comment type="caution">
    <text evidence="2">The sequence shown here is derived from an EMBL/GenBank/DDBJ whole genome shotgun (WGS) entry which is preliminary data.</text>
</comment>
<name>A0ABQ9UQ39_SAGOE</name>
<dbReference type="Proteomes" id="UP001266305">
    <property type="component" value="Unassembled WGS sequence"/>
</dbReference>
<organism evidence="2 3">
    <name type="scientific">Saguinus oedipus</name>
    <name type="common">Cotton-top tamarin</name>
    <name type="synonym">Oedipomidas oedipus</name>
    <dbReference type="NCBI Taxonomy" id="9490"/>
    <lineage>
        <taxon>Eukaryota</taxon>
        <taxon>Metazoa</taxon>
        <taxon>Chordata</taxon>
        <taxon>Craniata</taxon>
        <taxon>Vertebrata</taxon>
        <taxon>Euteleostomi</taxon>
        <taxon>Mammalia</taxon>
        <taxon>Eutheria</taxon>
        <taxon>Euarchontoglires</taxon>
        <taxon>Primates</taxon>
        <taxon>Haplorrhini</taxon>
        <taxon>Platyrrhini</taxon>
        <taxon>Cebidae</taxon>
        <taxon>Callitrichinae</taxon>
        <taxon>Saguinus</taxon>
    </lineage>
</organism>
<evidence type="ECO:0000313" key="3">
    <source>
        <dbReference type="Proteomes" id="UP001266305"/>
    </source>
</evidence>
<proteinExistence type="predicted"/>
<feature type="non-terminal residue" evidence="2">
    <location>
        <position position="102"/>
    </location>
</feature>
<reference evidence="2 3" key="1">
    <citation type="submission" date="2023-05" db="EMBL/GenBank/DDBJ databases">
        <title>B98-5 Cell Line De Novo Hybrid Assembly: An Optical Mapping Approach.</title>
        <authorList>
            <person name="Kananen K."/>
            <person name="Auerbach J.A."/>
            <person name="Kautto E."/>
            <person name="Blachly J.S."/>
        </authorList>
    </citation>
    <scope>NUCLEOTIDE SEQUENCE [LARGE SCALE GENOMIC DNA]</scope>
    <source>
        <strain evidence="2">B95-8</strain>
        <tissue evidence="2">Cell line</tissue>
    </source>
</reference>
<dbReference type="EMBL" id="JASSZA010000011">
    <property type="protein sequence ID" value="KAK2099178.1"/>
    <property type="molecule type" value="Genomic_DNA"/>
</dbReference>
<accession>A0ABQ9UQ39</accession>
<sequence length="102" mass="10877">MLITGRNGHTSDLPYPSAHSLKELERTSTLEDSKAGAPCTGLSHHRAAPSDYTGQASCHQLIATAQRAEKGPPCLRKRKHRTETTETPSMGVQSPPSPSSAT</sequence>
<gene>
    <name evidence="2" type="ORF">P7K49_024629</name>
</gene>
<protein>
    <submittedName>
        <fullName evidence="2">Uncharacterized protein</fullName>
    </submittedName>
</protein>
<feature type="region of interest" description="Disordered" evidence="1">
    <location>
        <begin position="1"/>
        <end position="102"/>
    </location>
</feature>
<evidence type="ECO:0000256" key="1">
    <source>
        <dbReference type="SAM" id="MobiDB-lite"/>
    </source>
</evidence>
<evidence type="ECO:0000313" key="2">
    <source>
        <dbReference type="EMBL" id="KAK2099178.1"/>
    </source>
</evidence>